<keyword evidence="3" id="KW-0812">Transmembrane</keyword>
<dbReference type="Proteomes" id="UP001141806">
    <property type="component" value="Unassembled WGS sequence"/>
</dbReference>
<evidence type="ECO:0000256" key="6">
    <source>
        <dbReference type="ARBA" id="ARBA00023136"/>
    </source>
</evidence>
<evidence type="ECO:0000256" key="5">
    <source>
        <dbReference type="ARBA" id="ARBA00022989"/>
    </source>
</evidence>
<evidence type="ECO:0000256" key="4">
    <source>
        <dbReference type="ARBA" id="ARBA00022737"/>
    </source>
</evidence>
<dbReference type="Gene3D" id="1.20.1560.10">
    <property type="entry name" value="ABC transporter type 1, transmembrane domain"/>
    <property type="match status" value="1"/>
</dbReference>
<dbReference type="Pfam" id="PF00664">
    <property type="entry name" value="ABC_membrane"/>
    <property type="match status" value="1"/>
</dbReference>
<evidence type="ECO:0000313" key="10">
    <source>
        <dbReference type="Proteomes" id="UP001141806"/>
    </source>
</evidence>
<evidence type="ECO:0000256" key="1">
    <source>
        <dbReference type="ARBA" id="ARBA00007577"/>
    </source>
</evidence>
<keyword evidence="6" id="KW-0472">Membrane</keyword>
<comment type="similarity">
    <text evidence="1">Belongs to the ABC transporter superfamily. ABCB family. Multidrug resistance exporter (TC 3.A.1.201) subfamily.</text>
</comment>
<keyword evidence="5" id="KW-1133">Transmembrane helix</keyword>
<evidence type="ECO:0000256" key="2">
    <source>
        <dbReference type="ARBA" id="ARBA00022448"/>
    </source>
</evidence>
<dbReference type="InterPro" id="IPR011527">
    <property type="entry name" value="ABC1_TM_dom"/>
</dbReference>
<organism evidence="9 10">
    <name type="scientific">Protea cynaroides</name>
    <dbReference type="NCBI Taxonomy" id="273540"/>
    <lineage>
        <taxon>Eukaryota</taxon>
        <taxon>Viridiplantae</taxon>
        <taxon>Streptophyta</taxon>
        <taxon>Embryophyta</taxon>
        <taxon>Tracheophyta</taxon>
        <taxon>Spermatophyta</taxon>
        <taxon>Magnoliopsida</taxon>
        <taxon>Proteales</taxon>
        <taxon>Proteaceae</taxon>
        <taxon>Protea</taxon>
    </lineage>
</organism>
<dbReference type="PANTHER" id="PTHR45136">
    <property type="entry name" value="ABC TRANSPORTER DOMAIN-CONTAINING PROTEIN"/>
    <property type="match status" value="1"/>
</dbReference>
<comment type="caution">
    <text evidence="9">The sequence shown here is derived from an EMBL/GenBank/DDBJ whole genome shotgun (WGS) entry which is preliminary data.</text>
</comment>
<evidence type="ECO:0000256" key="3">
    <source>
        <dbReference type="ARBA" id="ARBA00022692"/>
    </source>
</evidence>
<feature type="domain" description="ABC transmembrane type-1" evidence="8">
    <location>
        <begin position="1"/>
        <end position="122"/>
    </location>
</feature>
<dbReference type="AlphaFoldDB" id="A0A9Q0KBT7"/>
<dbReference type="GO" id="GO:0016020">
    <property type="term" value="C:membrane"/>
    <property type="evidence" value="ECO:0007669"/>
    <property type="project" value="InterPro"/>
</dbReference>
<reference evidence="9" key="1">
    <citation type="journal article" date="2023" name="Plant J.">
        <title>The genome of the king protea, Protea cynaroides.</title>
        <authorList>
            <person name="Chang J."/>
            <person name="Duong T.A."/>
            <person name="Schoeman C."/>
            <person name="Ma X."/>
            <person name="Roodt D."/>
            <person name="Barker N."/>
            <person name="Li Z."/>
            <person name="Van de Peer Y."/>
            <person name="Mizrachi E."/>
        </authorList>
    </citation>
    <scope>NUCLEOTIDE SEQUENCE</scope>
    <source>
        <tissue evidence="9">Young leaves</tissue>
    </source>
</reference>
<evidence type="ECO:0000313" key="9">
    <source>
        <dbReference type="EMBL" id="KAJ4967539.1"/>
    </source>
</evidence>
<dbReference type="OrthoDB" id="6500128at2759"/>
<dbReference type="SUPFAM" id="SSF90123">
    <property type="entry name" value="ABC transporter transmembrane region"/>
    <property type="match status" value="1"/>
</dbReference>
<dbReference type="InterPro" id="IPR036640">
    <property type="entry name" value="ABC1_TM_sf"/>
</dbReference>
<evidence type="ECO:0000259" key="8">
    <source>
        <dbReference type="PROSITE" id="PS50929"/>
    </source>
</evidence>
<name>A0A9Q0KBT7_9MAGN</name>
<gene>
    <name evidence="9" type="ORF">NE237_019388</name>
</gene>
<dbReference type="PROSITE" id="PS50929">
    <property type="entry name" value="ABC_TM1F"/>
    <property type="match status" value="1"/>
</dbReference>
<dbReference type="EMBL" id="JAMYWD010000007">
    <property type="protein sequence ID" value="KAJ4967539.1"/>
    <property type="molecule type" value="Genomic_DNA"/>
</dbReference>
<keyword evidence="10" id="KW-1185">Reference proteome</keyword>
<evidence type="ECO:0000256" key="7">
    <source>
        <dbReference type="ARBA" id="ARBA00023180"/>
    </source>
</evidence>
<dbReference type="GO" id="GO:0140359">
    <property type="term" value="F:ABC-type transporter activity"/>
    <property type="evidence" value="ECO:0007669"/>
    <property type="project" value="InterPro"/>
</dbReference>
<dbReference type="GO" id="GO:0005524">
    <property type="term" value="F:ATP binding"/>
    <property type="evidence" value="ECO:0007669"/>
    <property type="project" value="InterPro"/>
</dbReference>
<protein>
    <recommendedName>
        <fullName evidence="8">ABC transmembrane type-1 domain-containing protein</fullName>
    </recommendedName>
</protein>
<keyword evidence="4" id="KW-0677">Repeat</keyword>
<sequence>MSLLLQSLSSVVVACTVGLIISWRVVVVLKAIQPLLVVNHNIRRVLLKQMTEQALKTQDDNSELAAEAVTNHRTITVFSSQDRILRLLAQAEEGPRKESIPQAWFAGILLDASQSMLYFSAINS</sequence>
<proteinExistence type="inferred from homology"/>
<accession>A0A9Q0KBT7</accession>
<dbReference type="PANTHER" id="PTHR45136:SF2">
    <property type="entry name" value="ABC TRANSPORTER DOMAIN-CONTAINING PROTEIN"/>
    <property type="match status" value="1"/>
</dbReference>
<keyword evidence="7" id="KW-0325">Glycoprotein</keyword>
<keyword evidence="2" id="KW-0813">Transport</keyword>